<evidence type="ECO:0000256" key="3">
    <source>
        <dbReference type="ARBA" id="ARBA00023134"/>
    </source>
</evidence>
<keyword evidence="3" id="KW-0342">GTP-binding</keyword>
<comment type="caution">
    <text evidence="8">The sequence shown here is derived from an EMBL/GenBank/DDBJ whole genome shotgun (WGS) entry which is preliminary data.</text>
</comment>
<gene>
    <name evidence="8" type="ORF">KP79_PYT03698</name>
</gene>
<dbReference type="PROSITE" id="PS51721">
    <property type="entry name" value="G_CP"/>
    <property type="match status" value="1"/>
</dbReference>
<dbReference type="GO" id="GO:0003924">
    <property type="term" value="F:GTPase activity"/>
    <property type="evidence" value="ECO:0007669"/>
    <property type="project" value="InterPro"/>
</dbReference>
<protein>
    <recommendedName>
        <fullName evidence="5">Guanine nucleotide-binding protein-like 1</fullName>
    </recommendedName>
</protein>
<dbReference type="InterPro" id="IPR027417">
    <property type="entry name" value="P-loop_NTPase"/>
</dbReference>
<organism evidence="8 9">
    <name type="scientific">Mizuhopecten yessoensis</name>
    <name type="common">Japanese scallop</name>
    <name type="synonym">Patinopecten yessoensis</name>
    <dbReference type="NCBI Taxonomy" id="6573"/>
    <lineage>
        <taxon>Eukaryota</taxon>
        <taxon>Metazoa</taxon>
        <taxon>Spiralia</taxon>
        <taxon>Lophotrochozoa</taxon>
        <taxon>Mollusca</taxon>
        <taxon>Bivalvia</taxon>
        <taxon>Autobranchia</taxon>
        <taxon>Pteriomorphia</taxon>
        <taxon>Pectinida</taxon>
        <taxon>Pectinoidea</taxon>
        <taxon>Pectinidae</taxon>
        <taxon>Mizuhopecten</taxon>
    </lineage>
</organism>
<dbReference type="EMBL" id="NEDP02005524">
    <property type="protein sequence ID" value="OWF39484.1"/>
    <property type="molecule type" value="Genomic_DNA"/>
</dbReference>
<feature type="domain" description="CP-type G" evidence="7">
    <location>
        <begin position="164"/>
        <end position="395"/>
    </location>
</feature>
<name>A0A210PSP7_MIZYE</name>
<dbReference type="STRING" id="6573.A0A210PSP7"/>
<dbReference type="AlphaFoldDB" id="A0A210PSP7"/>
<feature type="region of interest" description="Disordered" evidence="6">
    <location>
        <begin position="1"/>
        <end position="62"/>
    </location>
</feature>
<reference evidence="8 9" key="1">
    <citation type="journal article" date="2017" name="Nat. Ecol. Evol.">
        <title>Scallop genome provides insights into evolution of bilaterian karyotype and development.</title>
        <authorList>
            <person name="Wang S."/>
            <person name="Zhang J."/>
            <person name="Jiao W."/>
            <person name="Li J."/>
            <person name="Xun X."/>
            <person name="Sun Y."/>
            <person name="Guo X."/>
            <person name="Huan P."/>
            <person name="Dong B."/>
            <person name="Zhang L."/>
            <person name="Hu X."/>
            <person name="Sun X."/>
            <person name="Wang J."/>
            <person name="Zhao C."/>
            <person name="Wang Y."/>
            <person name="Wang D."/>
            <person name="Huang X."/>
            <person name="Wang R."/>
            <person name="Lv J."/>
            <person name="Li Y."/>
            <person name="Zhang Z."/>
            <person name="Liu B."/>
            <person name="Lu W."/>
            <person name="Hui Y."/>
            <person name="Liang J."/>
            <person name="Zhou Z."/>
            <person name="Hou R."/>
            <person name="Li X."/>
            <person name="Liu Y."/>
            <person name="Li H."/>
            <person name="Ning X."/>
            <person name="Lin Y."/>
            <person name="Zhao L."/>
            <person name="Xing Q."/>
            <person name="Dou J."/>
            <person name="Li Y."/>
            <person name="Mao J."/>
            <person name="Guo H."/>
            <person name="Dou H."/>
            <person name="Li T."/>
            <person name="Mu C."/>
            <person name="Jiang W."/>
            <person name="Fu Q."/>
            <person name="Fu X."/>
            <person name="Miao Y."/>
            <person name="Liu J."/>
            <person name="Yu Q."/>
            <person name="Li R."/>
            <person name="Liao H."/>
            <person name="Li X."/>
            <person name="Kong Y."/>
            <person name="Jiang Z."/>
            <person name="Chourrout D."/>
            <person name="Li R."/>
            <person name="Bao Z."/>
        </authorList>
    </citation>
    <scope>NUCLEOTIDE SEQUENCE [LARGE SCALE GENOMIC DNA]</scope>
    <source>
        <strain evidence="8 9">PY_sf001</strain>
    </source>
</reference>
<dbReference type="Gene3D" id="3.40.50.300">
    <property type="entry name" value="P-loop containing nucleotide triphosphate hydrolases"/>
    <property type="match status" value="1"/>
</dbReference>
<dbReference type="CDD" id="cd01857">
    <property type="entry name" value="HSR1_MMR1"/>
    <property type="match status" value="1"/>
</dbReference>
<evidence type="ECO:0000256" key="4">
    <source>
        <dbReference type="ARBA" id="ARBA00037770"/>
    </source>
</evidence>
<dbReference type="InterPro" id="IPR030378">
    <property type="entry name" value="G_CP_dom"/>
</dbReference>
<dbReference type="PRINTS" id="PR00326">
    <property type="entry name" value="GTP1OBG"/>
</dbReference>
<comment type="function">
    <text evidence="4">Possible regulatory or functional link with the histocompatibility cluster.</text>
</comment>
<evidence type="ECO:0000256" key="5">
    <source>
        <dbReference type="ARBA" id="ARBA00039902"/>
    </source>
</evidence>
<evidence type="ECO:0000256" key="6">
    <source>
        <dbReference type="SAM" id="MobiDB-lite"/>
    </source>
</evidence>
<dbReference type="Proteomes" id="UP000242188">
    <property type="component" value="Unassembled WGS sequence"/>
</dbReference>
<dbReference type="OrthoDB" id="391988at2759"/>
<sequence>MPRQKPFSSKQKKFQLQDKRQRKKESSHDGSDPEEAIHKRRDRSQPQQNLRRGKLGAVPDRRTNPHRYCLQFFKESNEEIDRRKTLARRPLREIPEDALEVDIDQVYQPGSVLDLPKRPPWNYSLSRAELEAREQKYFQEYTEAITEKFPPEQLSYFEMNLETWRQLWRVLEMSDILLLILDIRYPVLHMSPALYHTVTHDLGKSIIIILNKVDLAPPPLVIAWKSFLQQKYEKVHIVLFTSYPNEALTEGGDEIKAKLRRKRGGGAWTRAMGQGQLLEVCQNIVGDKVDLSSWHDKLVSADAMKEEEDTEDSSVVRSQYEDTSYKHEETTRYQNGVLTIGCVGYPNVGKSSLLNGLIGKKVVSVSRTPGHTKHFQTIFLTQTIKLCDCPGLVFPSLIDKSLQILAGIYPIAQVREPFTPVGFLAERIDILNQLRLKHPNCEKNAAKSLKCWSAYDICEAWAEKRGFITAKSGRPDLHRAANNLLRMGLDGRLCLCLRPPGYTDNKGHWERHQETLKLIGDLECYRVNGMSDGEDEFSDEDLAHLGRENDSDDEEESEGEDEENEDGSKYVSNNPFALLGGDD</sequence>
<evidence type="ECO:0000259" key="7">
    <source>
        <dbReference type="PROSITE" id="PS51721"/>
    </source>
</evidence>
<dbReference type="GO" id="GO:0005525">
    <property type="term" value="F:GTP binding"/>
    <property type="evidence" value="ECO:0007669"/>
    <property type="project" value="UniProtKB-KW"/>
</dbReference>
<evidence type="ECO:0000256" key="1">
    <source>
        <dbReference type="ARBA" id="ARBA00022553"/>
    </source>
</evidence>
<keyword evidence="1" id="KW-0597">Phosphoprotein</keyword>
<evidence type="ECO:0000313" key="8">
    <source>
        <dbReference type="EMBL" id="OWF39484.1"/>
    </source>
</evidence>
<keyword evidence="9" id="KW-1185">Reference proteome</keyword>
<dbReference type="Pfam" id="PF01926">
    <property type="entry name" value="MMR_HSR1"/>
    <property type="match status" value="1"/>
</dbReference>
<feature type="region of interest" description="Disordered" evidence="6">
    <location>
        <begin position="535"/>
        <end position="583"/>
    </location>
</feature>
<evidence type="ECO:0000256" key="2">
    <source>
        <dbReference type="ARBA" id="ARBA00022741"/>
    </source>
</evidence>
<feature type="compositionally biased region" description="Acidic residues" evidence="6">
    <location>
        <begin position="550"/>
        <end position="565"/>
    </location>
</feature>
<dbReference type="InterPro" id="IPR006073">
    <property type="entry name" value="GTP-bd"/>
</dbReference>
<feature type="compositionally biased region" description="Basic and acidic residues" evidence="6">
    <location>
        <begin position="15"/>
        <end position="37"/>
    </location>
</feature>
<dbReference type="InterPro" id="IPR043358">
    <property type="entry name" value="GNL1-like"/>
</dbReference>
<dbReference type="SUPFAM" id="SSF52540">
    <property type="entry name" value="P-loop containing nucleoside triphosphate hydrolases"/>
    <property type="match status" value="1"/>
</dbReference>
<dbReference type="PANTHER" id="PTHR45709">
    <property type="entry name" value="LARGE SUBUNIT GTPASE 1 HOMOLOG-RELATED"/>
    <property type="match status" value="1"/>
</dbReference>
<proteinExistence type="predicted"/>
<keyword evidence="2" id="KW-0547">Nucleotide-binding</keyword>
<accession>A0A210PSP7</accession>
<dbReference type="PANTHER" id="PTHR45709:SF3">
    <property type="entry name" value="GUANINE NUCLEOTIDE-BINDING PROTEIN-LIKE 1"/>
    <property type="match status" value="1"/>
</dbReference>
<evidence type="ECO:0000313" key="9">
    <source>
        <dbReference type="Proteomes" id="UP000242188"/>
    </source>
</evidence>